<comment type="caution">
    <text evidence="2">The sequence shown here is derived from an EMBL/GenBank/DDBJ whole genome shotgun (WGS) entry which is preliminary data.</text>
</comment>
<evidence type="ECO:0008006" key="4">
    <source>
        <dbReference type="Google" id="ProtNLM"/>
    </source>
</evidence>
<keyword evidence="3" id="KW-1185">Reference proteome</keyword>
<keyword evidence="1" id="KW-0732">Signal</keyword>
<protein>
    <recommendedName>
        <fullName evidence="4">Secreted protein</fullName>
    </recommendedName>
</protein>
<organism evidence="2 3">
    <name type="scientific">Mytilus galloprovincialis</name>
    <name type="common">Mediterranean mussel</name>
    <dbReference type="NCBI Taxonomy" id="29158"/>
    <lineage>
        <taxon>Eukaryota</taxon>
        <taxon>Metazoa</taxon>
        <taxon>Spiralia</taxon>
        <taxon>Lophotrochozoa</taxon>
        <taxon>Mollusca</taxon>
        <taxon>Bivalvia</taxon>
        <taxon>Autobranchia</taxon>
        <taxon>Pteriomorphia</taxon>
        <taxon>Mytilida</taxon>
        <taxon>Mytiloidea</taxon>
        <taxon>Mytilidae</taxon>
        <taxon>Mytilinae</taxon>
        <taxon>Mytilus</taxon>
    </lineage>
</organism>
<evidence type="ECO:0000256" key="1">
    <source>
        <dbReference type="SAM" id="SignalP"/>
    </source>
</evidence>
<dbReference type="Proteomes" id="UP000596742">
    <property type="component" value="Unassembled WGS sequence"/>
</dbReference>
<proteinExistence type="predicted"/>
<sequence length="97" mass="11050">MCHLTCGFVCFALVIALAVVLNYNKEELSCFFSCSYECYLDQSGLETGPHLCKMSYAAAFGRRFYEGKNMLSYKESYVTTKDVLSMCGLWCFKMPKI</sequence>
<name>A0A8B6EIS5_MYTGA</name>
<dbReference type="AlphaFoldDB" id="A0A8B6EIS5"/>
<evidence type="ECO:0000313" key="2">
    <source>
        <dbReference type="EMBL" id="VDI35385.1"/>
    </source>
</evidence>
<feature type="chain" id="PRO_5032492460" description="Secreted protein" evidence="1">
    <location>
        <begin position="19"/>
        <end position="97"/>
    </location>
</feature>
<accession>A0A8B6EIS5</accession>
<reference evidence="2" key="1">
    <citation type="submission" date="2018-11" db="EMBL/GenBank/DDBJ databases">
        <authorList>
            <person name="Alioto T."/>
            <person name="Alioto T."/>
        </authorList>
    </citation>
    <scope>NUCLEOTIDE SEQUENCE</scope>
</reference>
<gene>
    <name evidence="2" type="ORF">MGAL_10B078933</name>
</gene>
<evidence type="ECO:0000313" key="3">
    <source>
        <dbReference type="Proteomes" id="UP000596742"/>
    </source>
</evidence>
<dbReference type="EMBL" id="UYJE01005232">
    <property type="protein sequence ID" value="VDI35385.1"/>
    <property type="molecule type" value="Genomic_DNA"/>
</dbReference>
<feature type="signal peptide" evidence="1">
    <location>
        <begin position="1"/>
        <end position="18"/>
    </location>
</feature>